<dbReference type="EMBL" id="BAABFR010000092">
    <property type="protein sequence ID" value="GAA4401881.1"/>
    <property type="molecule type" value="Genomic_DNA"/>
</dbReference>
<dbReference type="Gene3D" id="1.10.10.10">
    <property type="entry name" value="Winged helix-like DNA-binding domain superfamily/Winged helix DNA-binding domain"/>
    <property type="match status" value="1"/>
</dbReference>
<dbReference type="Pfam" id="PF02082">
    <property type="entry name" value="Rrf2"/>
    <property type="match status" value="1"/>
</dbReference>
<dbReference type="NCBIfam" id="TIGR00738">
    <property type="entry name" value="rrf2_super"/>
    <property type="match status" value="1"/>
</dbReference>
<evidence type="ECO:0000313" key="1">
    <source>
        <dbReference type="EMBL" id="GAA4401881.1"/>
    </source>
</evidence>
<dbReference type="InterPro" id="IPR036388">
    <property type="entry name" value="WH-like_DNA-bd_sf"/>
</dbReference>
<dbReference type="PROSITE" id="PS51197">
    <property type="entry name" value="HTH_RRF2_2"/>
    <property type="match status" value="1"/>
</dbReference>
<dbReference type="InterPro" id="IPR000944">
    <property type="entry name" value="Tscrpt_reg_Rrf2"/>
</dbReference>
<dbReference type="Proteomes" id="UP001500635">
    <property type="component" value="Unassembled WGS sequence"/>
</dbReference>
<dbReference type="SUPFAM" id="SSF46785">
    <property type="entry name" value="Winged helix' DNA-binding domain"/>
    <property type="match status" value="1"/>
</dbReference>
<dbReference type="PROSITE" id="PS01332">
    <property type="entry name" value="HTH_RRF2_1"/>
    <property type="match status" value="1"/>
</dbReference>
<gene>
    <name evidence="1" type="ORF">GCM10023147_41930</name>
</gene>
<keyword evidence="2" id="KW-1185">Reference proteome</keyword>
<sequence>MDNIHNYAGSMMSAMELPSTVEWGMHCCWLLAQTPPDSPLPRRRLAEFYGLPEPYLAKALKALVNAGILVATTGPRGGYLLARPAEKITALDVVIAVDGDTEMFRCTEIRQRGPVGLSPGQCRRSCGIASLMHNAETAWRNELAATTIADLLTSSAMGSRSRATKWLGTLAARS</sequence>
<evidence type="ECO:0000313" key="2">
    <source>
        <dbReference type="Proteomes" id="UP001500635"/>
    </source>
</evidence>
<protein>
    <submittedName>
        <fullName evidence="1">Rrf2 family transcriptional regulator</fullName>
    </submittedName>
</protein>
<organism evidence="1 2">
    <name type="scientific">Tsukamurella soli</name>
    <dbReference type="NCBI Taxonomy" id="644556"/>
    <lineage>
        <taxon>Bacteria</taxon>
        <taxon>Bacillati</taxon>
        <taxon>Actinomycetota</taxon>
        <taxon>Actinomycetes</taxon>
        <taxon>Mycobacteriales</taxon>
        <taxon>Tsukamurellaceae</taxon>
        <taxon>Tsukamurella</taxon>
    </lineage>
</organism>
<dbReference type="InterPro" id="IPR036390">
    <property type="entry name" value="WH_DNA-bd_sf"/>
</dbReference>
<reference evidence="2" key="1">
    <citation type="journal article" date="2019" name="Int. J. Syst. Evol. Microbiol.">
        <title>The Global Catalogue of Microorganisms (GCM) 10K type strain sequencing project: providing services to taxonomists for standard genome sequencing and annotation.</title>
        <authorList>
            <consortium name="The Broad Institute Genomics Platform"/>
            <consortium name="The Broad Institute Genome Sequencing Center for Infectious Disease"/>
            <person name="Wu L."/>
            <person name="Ma J."/>
        </authorList>
    </citation>
    <scope>NUCLEOTIDE SEQUENCE [LARGE SCALE GENOMIC DNA]</scope>
    <source>
        <strain evidence="2">JCM 17688</strain>
    </source>
</reference>
<proteinExistence type="predicted"/>
<accession>A0ABP8K7J3</accession>
<comment type="caution">
    <text evidence="1">The sequence shown here is derived from an EMBL/GenBank/DDBJ whole genome shotgun (WGS) entry which is preliminary data.</text>
</comment>
<dbReference type="PANTHER" id="PTHR33221:SF13">
    <property type="entry name" value="TRANSCRIPTIONAL REGULATOR-RELATED"/>
    <property type="match status" value="1"/>
</dbReference>
<dbReference type="InterPro" id="IPR030489">
    <property type="entry name" value="TR_Rrf2-type_CS"/>
</dbReference>
<name>A0ABP8K7J3_9ACTN</name>
<dbReference type="PANTHER" id="PTHR33221">
    <property type="entry name" value="WINGED HELIX-TURN-HELIX TRANSCRIPTIONAL REGULATOR, RRF2 FAMILY"/>
    <property type="match status" value="1"/>
</dbReference>